<keyword evidence="1" id="KW-0175">Coiled coil</keyword>
<evidence type="ECO:0000256" key="1">
    <source>
        <dbReference type="SAM" id="Coils"/>
    </source>
</evidence>
<accession>A0A1D7UW87</accession>
<dbReference type="Pfam" id="PF13401">
    <property type="entry name" value="AAA_22"/>
    <property type="match status" value="1"/>
</dbReference>
<evidence type="ECO:0000313" key="3">
    <source>
        <dbReference type="EMBL" id="AOP33814.1"/>
    </source>
</evidence>
<dbReference type="OrthoDB" id="396512at2"/>
<reference evidence="3 4" key="1">
    <citation type="submission" date="2016-04" db="EMBL/GenBank/DDBJ databases">
        <title>Complete genome seqeunce of Leptospira alstonii serovar Room22.</title>
        <authorList>
            <person name="Nally J.E."/>
            <person name="Bayles D.O."/>
            <person name="Hurley D."/>
            <person name="Fanning S."/>
            <person name="McMahon B.J."/>
            <person name="Arent Z."/>
        </authorList>
    </citation>
    <scope>NUCLEOTIDE SEQUENCE [LARGE SCALE GENOMIC DNA]</scope>
    <source>
        <strain evidence="3 4">GWTS #1</strain>
    </source>
</reference>
<dbReference type="AlphaFoldDB" id="A0A1D7UW87"/>
<dbReference type="RefSeq" id="WP_069607046.1">
    <property type="nucleotide sequence ID" value="NZ_CP015217.1"/>
</dbReference>
<name>A0A1D7UW87_9LEPT</name>
<evidence type="ECO:0000313" key="4">
    <source>
        <dbReference type="Proteomes" id="UP000094197"/>
    </source>
</evidence>
<dbReference type="InterPro" id="IPR052026">
    <property type="entry name" value="ExeA_AAA_ATPase_DNA-bind"/>
</dbReference>
<feature type="coiled-coil region" evidence="1">
    <location>
        <begin position="75"/>
        <end position="102"/>
    </location>
</feature>
<protein>
    <submittedName>
        <fullName evidence="3">Nucleoside triphosphate hydrolase</fullName>
    </submittedName>
</protein>
<dbReference type="PANTHER" id="PTHR35894">
    <property type="entry name" value="GENERAL SECRETION PATHWAY PROTEIN A-RELATED"/>
    <property type="match status" value="1"/>
</dbReference>
<dbReference type="InterPro" id="IPR049945">
    <property type="entry name" value="AAA_22"/>
</dbReference>
<gene>
    <name evidence="3" type="ORF">A0128_08140</name>
</gene>
<dbReference type="PANTHER" id="PTHR35894:SF1">
    <property type="entry name" value="PHOSPHORIBULOKINASE _ URIDINE KINASE FAMILY"/>
    <property type="match status" value="1"/>
</dbReference>
<evidence type="ECO:0000259" key="2">
    <source>
        <dbReference type="Pfam" id="PF13401"/>
    </source>
</evidence>
<keyword evidence="4" id="KW-1185">Reference proteome</keyword>
<dbReference type="Gene3D" id="3.40.50.300">
    <property type="entry name" value="P-loop containing nucleotide triphosphate hydrolases"/>
    <property type="match status" value="1"/>
</dbReference>
<organism evidence="3 4">
    <name type="scientific">Leptospira tipperaryensis</name>
    <dbReference type="NCBI Taxonomy" id="2564040"/>
    <lineage>
        <taxon>Bacteria</taxon>
        <taxon>Pseudomonadati</taxon>
        <taxon>Spirochaetota</taxon>
        <taxon>Spirochaetia</taxon>
        <taxon>Leptospirales</taxon>
        <taxon>Leptospiraceae</taxon>
        <taxon>Leptospira</taxon>
    </lineage>
</organism>
<feature type="domain" description="ORC1/DEAH AAA+ ATPase" evidence="2">
    <location>
        <begin position="39"/>
        <end position="203"/>
    </location>
</feature>
<dbReference type="GO" id="GO:0016887">
    <property type="term" value="F:ATP hydrolysis activity"/>
    <property type="evidence" value="ECO:0007669"/>
    <property type="project" value="InterPro"/>
</dbReference>
<sequence length="418" mass="48142">MTNISSEQVFTPRASKVNSKMYIFRDEIEKAFESAFKSSKHIIVHGESGSGKSWLYKNYFRNNNIFYEPANLANAARFDSISKELENNLNRLEKAKEIEYTETKEAEMGLGVLSWLSAKLKLNHIKKYSLTTKEPYEAILQYINQKSNKSKGVLVLDNFEAILGSPKLMQELSNIIILLDDERYSQYKVKILLVGTPSNIREYFKDLSSKETITNRLVEIPELPRFSDTESKTLVKRGFIELLKYQSDFFDPTSQHIHFVTDGIPDKLHDYCLILANNTPELSISQSALDKTDSDWLRQHLSDAYQTIVSLMNARTTEMGRRNQVLYALGKIKSSEFNYQSVETIVREEFPLNTSRTQLAIGQILSELSSIEGGILKRSQKKDAYLFRDPVYKMAIRSILKKQSDETVERIFIEDISR</sequence>
<dbReference type="InterPro" id="IPR027417">
    <property type="entry name" value="P-loop_NTPase"/>
</dbReference>
<dbReference type="Proteomes" id="UP000094197">
    <property type="component" value="Chromosome 1"/>
</dbReference>
<dbReference type="KEGG" id="laj:A0128_08140"/>
<dbReference type="EMBL" id="CP015217">
    <property type="protein sequence ID" value="AOP33814.1"/>
    <property type="molecule type" value="Genomic_DNA"/>
</dbReference>
<keyword evidence="3" id="KW-0378">Hydrolase</keyword>
<dbReference type="SUPFAM" id="SSF52540">
    <property type="entry name" value="P-loop containing nucleoside triphosphate hydrolases"/>
    <property type="match status" value="1"/>
</dbReference>
<proteinExistence type="predicted"/>